<dbReference type="KEGG" id="lak:106180759"/>
<dbReference type="Proteomes" id="UP000085678">
    <property type="component" value="Unplaced"/>
</dbReference>
<keyword evidence="4" id="KW-0472">Membrane</keyword>
<sequence length="253" mass="29023">MEGFPVLLFTACMLLVSGNRLNDRTQLSDFLDTCMDAQSHKSKPGPEDSLHAECTPWKNRACCHKKTTEELHQNATWYKFTWGHCEPLSDMCKRYFVRDLCFYECSPNVGPWLVQESRTWRKERMYHAPLCETDCNTWYNECKNEKTCLDNWSNGGFNFSSGVNTCPTGKPCKPFHEIFGNATNFCETIWDGSWKVTPDDKPCMKMWFDATKENPNDAVAKQRAMEILQISGVTNLASSFVFIIFAVLIATLV</sequence>
<feature type="signal peptide" evidence="5">
    <location>
        <begin position="1"/>
        <end position="18"/>
    </location>
</feature>
<evidence type="ECO:0000259" key="6">
    <source>
        <dbReference type="Pfam" id="PF03024"/>
    </source>
</evidence>
<dbReference type="PANTHER" id="PTHR10517:SF14">
    <property type="entry name" value="FOLATE RECEPTOR 1-RELATED"/>
    <property type="match status" value="1"/>
</dbReference>
<evidence type="ECO:0000256" key="1">
    <source>
        <dbReference type="ARBA" id="ARBA00007932"/>
    </source>
</evidence>
<accession>A0A1S3KCF9</accession>
<keyword evidence="7" id="KW-1185">Reference proteome</keyword>
<evidence type="ECO:0000256" key="3">
    <source>
        <dbReference type="ARBA" id="ARBA00023157"/>
    </source>
</evidence>
<proteinExistence type="inferred from homology"/>
<evidence type="ECO:0000313" key="8">
    <source>
        <dbReference type="RefSeq" id="XP_013420318.1"/>
    </source>
</evidence>
<gene>
    <name evidence="8 9" type="primary">LOC106180759</name>
</gene>
<evidence type="ECO:0000256" key="4">
    <source>
        <dbReference type="SAM" id="Phobius"/>
    </source>
</evidence>
<dbReference type="OrthoDB" id="567542at2759"/>
<dbReference type="GeneID" id="106180759"/>
<dbReference type="InterPro" id="IPR004269">
    <property type="entry name" value="Folate_rcpt"/>
</dbReference>
<evidence type="ECO:0000313" key="7">
    <source>
        <dbReference type="Proteomes" id="UP000085678"/>
    </source>
</evidence>
<protein>
    <submittedName>
        <fullName evidence="8 9">Folate receptor gamma</fullName>
    </submittedName>
</protein>
<dbReference type="RefSeq" id="XP_013420319.1">
    <property type="nucleotide sequence ID" value="XM_013564865.1"/>
</dbReference>
<feature type="domain" description="Folate receptor-like" evidence="6">
    <location>
        <begin position="33"/>
        <end position="204"/>
    </location>
</feature>
<feature type="chain" id="PRO_5014546021" evidence="5">
    <location>
        <begin position="19"/>
        <end position="253"/>
    </location>
</feature>
<evidence type="ECO:0000313" key="9">
    <source>
        <dbReference type="RefSeq" id="XP_013420319.1"/>
    </source>
</evidence>
<dbReference type="GO" id="GO:0038023">
    <property type="term" value="F:signaling receptor activity"/>
    <property type="evidence" value="ECO:0007669"/>
    <property type="project" value="TreeGrafter"/>
</dbReference>
<comment type="similarity">
    <text evidence="1">Belongs to the folate receptor family.</text>
</comment>
<dbReference type="AlphaFoldDB" id="A0A1S3KCF9"/>
<dbReference type="GO" id="GO:0009897">
    <property type="term" value="C:external side of plasma membrane"/>
    <property type="evidence" value="ECO:0007669"/>
    <property type="project" value="TreeGrafter"/>
</dbReference>
<dbReference type="InterPro" id="IPR018143">
    <property type="entry name" value="Folate_rcpt-like"/>
</dbReference>
<organism evidence="7 8">
    <name type="scientific">Lingula anatina</name>
    <name type="common">Brachiopod</name>
    <name type="synonym">Lingula unguis</name>
    <dbReference type="NCBI Taxonomy" id="7574"/>
    <lineage>
        <taxon>Eukaryota</taxon>
        <taxon>Metazoa</taxon>
        <taxon>Spiralia</taxon>
        <taxon>Lophotrochozoa</taxon>
        <taxon>Brachiopoda</taxon>
        <taxon>Linguliformea</taxon>
        <taxon>Lingulata</taxon>
        <taxon>Lingulida</taxon>
        <taxon>Linguloidea</taxon>
        <taxon>Lingulidae</taxon>
        <taxon>Lingula</taxon>
    </lineage>
</organism>
<dbReference type="RefSeq" id="XP_013420318.1">
    <property type="nucleotide sequence ID" value="XM_013564864.1"/>
</dbReference>
<keyword evidence="4" id="KW-1133">Transmembrane helix</keyword>
<feature type="transmembrane region" description="Helical" evidence="4">
    <location>
        <begin position="232"/>
        <end position="252"/>
    </location>
</feature>
<dbReference type="Pfam" id="PF03024">
    <property type="entry name" value="Folate_rec"/>
    <property type="match status" value="1"/>
</dbReference>
<reference evidence="8 9" key="1">
    <citation type="submission" date="2025-04" db="UniProtKB">
        <authorList>
            <consortium name="RefSeq"/>
        </authorList>
    </citation>
    <scope>IDENTIFICATION</scope>
    <source>
        <tissue evidence="8 9">Gonads</tissue>
    </source>
</reference>
<keyword evidence="3" id="KW-1015">Disulfide bond</keyword>
<keyword evidence="8 9" id="KW-0675">Receptor</keyword>
<dbReference type="PANTHER" id="PTHR10517">
    <property type="entry name" value="FOLATE RECEPTOR"/>
    <property type="match status" value="1"/>
</dbReference>
<evidence type="ECO:0000256" key="5">
    <source>
        <dbReference type="SAM" id="SignalP"/>
    </source>
</evidence>
<evidence type="ECO:0000256" key="2">
    <source>
        <dbReference type="ARBA" id="ARBA00022729"/>
    </source>
</evidence>
<keyword evidence="4" id="KW-0812">Transmembrane</keyword>
<keyword evidence="2 5" id="KW-0732">Signal</keyword>
<name>A0A1S3KCF9_LINAN</name>